<evidence type="ECO:0000313" key="1">
    <source>
        <dbReference type="EMBL" id="EFB89338.1"/>
    </source>
</evidence>
<name>A0ABM9ZR31_9BACT</name>
<evidence type="ECO:0000313" key="2">
    <source>
        <dbReference type="Proteomes" id="UP000006462"/>
    </source>
</evidence>
<gene>
    <name evidence="1" type="ORF">HMPREF7215_0830</name>
</gene>
<proteinExistence type="predicted"/>
<sequence length="76" mass="8634">MEMAGKLVQRLNEIHAADSVDFLLAHRIGRCHELHGNLEGTLAMDLVQPHRLLFTRDGCIQGIETVKITKIENDYH</sequence>
<comment type="caution">
    <text evidence="1">The sequence shown here is derived from an EMBL/GenBank/DDBJ whole genome shotgun (WGS) entry which is preliminary data.</text>
</comment>
<dbReference type="Gene3D" id="3.30.2310.20">
    <property type="entry name" value="RelE-like"/>
    <property type="match status" value="1"/>
</dbReference>
<protein>
    <recommendedName>
        <fullName evidence="3">Toxin-antitoxin system, toxin component, RelE family</fullName>
    </recommendedName>
</protein>
<dbReference type="EMBL" id="ADFP01000137">
    <property type="protein sequence ID" value="EFB89338.1"/>
    <property type="molecule type" value="Genomic_DNA"/>
</dbReference>
<reference evidence="1 2" key="1">
    <citation type="submission" date="2009-12" db="EMBL/GenBank/DDBJ databases">
        <authorList>
            <person name="Shrivastava S."/>
            <person name="Madupu R."/>
            <person name="Durkin A.S."/>
            <person name="Torralba M."/>
            <person name="Methe B."/>
            <person name="Sutton G.G."/>
            <person name="Strausberg R.L."/>
            <person name="Nelson K.E."/>
        </authorList>
    </citation>
    <scope>NUCLEOTIDE SEQUENCE [LARGE SCALE GENOMIC DNA]</scope>
    <source>
        <strain evidence="1 2">W5455</strain>
    </source>
</reference>
<dbReference type="Proteomes" id="UP000006462">
    <property type="component" value="Unassembled WGS sequence"/>
</dbReference>
<evidence type="ECO:0008006" key="3">
    <source>
        <dbReference type="Google" id="ProtNLM"/>
    </source>
</evidence>
<dbReference type="InterPro" id="IPR035093">
    <property type="entry name" value="RelE/ParE_toxin_dom_sf"/>
</dbReference>
<keyword evidence="2" id="KW-1185">Reference proteome</keyword>
<accession>A0ABM9ZR31</accession>
<organism evidence="1 2">
    <name type="scientific">Pyramidobacter piscolens W5455</name>
    <dbReference type="NCBI Taxonomy" id="352165"/>
    <lineage>
        <taxon>Bacteria</taxon>
        <taxon>Thermotogati</taxon>
        <taxon>Synergistota</taxon>
        <taxon>Synergistia</taxon>
        <taxon>Synergistales</taxon>
        <taxon>Dethiosulfovibrionaceae</taxon>
        <taxon>Pyramidobacter</taxon>
    </lineage>
</organism>